<reference evidence="3" key="1">
    <citation type="journal article" date="2019" name="Int. J. Syst. Evol. Microbiol.">
        <title>The Global Catalogue of Microorganisms (GCM) 10K type strain sequencing project: providing services to taxonomists for standard genome sequencing and annotation.</title>
        <authorList>
            <consortium name="The Broad Institute Genomics Platform"/>
            <consortium name="The Broad Institute Genome Sequencing Center for Infectious Disease"/>
            <person name="Wu L."/>
            <person name="Ma J."/>
        </authorList>
    </citation>
    <scope>NUCLEOTIDE SEQUENCE [LARGE SCALE GENOMIC DNA]</scope>
    <source>
        <strain evidence="3">CGMCC 1.15297</strain>
    </source>
</reference>
<accession>A0ABQ1FH69</accession>
<dbReference type="InterPro" id="IPR011322">
    <property type="entry name" value="N-reg_PII-like_a/b"/>
</dbReference>
<comment type="caution">
    <text evidence="2">The sequence shown here is derived from an EMBL/GenBank/DDBJ whole genome shotgun (WGS) entry which is preliminary data.</text>
</comment>
<dbReference type="EMBL" id="BMID01000001">
    <property type="protein sequence ID" value="GGA12721.1"/>
    <property type="molecule type" value="Genomic_DNA"/>
</dbReference>
<dbReference type="Pfam" id="PF03091">
    <property type="entry name" value="CutA1"/>
    <property type="match status" value="1"/>
</dbReference>
<proteinExistence type="inferred from homology"/>
<gene>
    <name evidence="2" type="ORF">GCM10010923_24300</name>
</gene>
<dbReference type="Gene3D" id="3.30.70.120">
    <property type="match status" value="1"/>
</dbReference>
<sequence>MAAAMIWCPFADEESAASAAGILLDEELVACANILPPMRSLYRWDGKRGEGRETGVLFKTDGDRRDAAMARLAEVHPYDEPAIMSWACDAAPGTAQWLARAGA</sequence>
<comment type="similarity">
    <text evidence="1">Belongs to the CutA family.</text>
</comment>
<dbReference type="Proteomes" id="UP000603317">
    <property type="component" value="Unassembled WGS sequence"/>
</dbReference>
<protein>
    <submittedName>
        <fullName evidence="2">Divalent ion tolerance protein CutA</fullName>
    </submittedName>
</protein>
<evidence type="ECO:0000256" key="1">
    <source>
        <dbReference type="ARBA" id="ARBA00010169"/>
    </source>
</evidence>
<organism evidence="2 3">
    <name type="scientific">Blastomonas marina</name>
    <dbReference type="NCBI Taxonomy" id="1867408"/>
    <lineage>
        <taxon>Bacteria</taxon>
        <taxon>Pseudomonadati</taxon>
        <taxon>Pseudomonadota</taxon>
        <taxon>Alphaproteobacteria</taxon>
        <taxon>Sphingomonadales</taxon>
        <taxon>Sphingomonadaceae</taxon>
        <taxon>Blastomonas</taxon>
    </lineage>
</organism>
<dbReference type="PANTHER" id="PTHR23419">
    <property type="entry name" value="DIVALENT CATION TOLERANCE CUTA-RELATED"/>
    <property type="match status" value="1"/>
</dbReference>
<dbReference type="InterPro" id="IPR004323">
    <property type="entry name" value="Ion_tolerance_CutA"/>
</dbReference>
<dbReference type="PANTHER" id="PTHR23419:SF8">
    <property type="entry name" value="FI09726P"/>
    <property type="match status" value="1"/>
</dbReference>
<keyword evidence="3" id="KW-1185">Reference proteome</keyword>
<dbReference type="SUPFAM" id="SSF54913">
    <property type="entry name" value="GlnB-like"/>
    <property type="match status" value="1"/>
</dbReference>
<dbReference type="InterPro" id="IPR015867">
    <property type="entry name" value="N-reg_PII/ATP_PRibTrfase_C"/>
</dbReference>
<name>A0ABQ1FH69_9SPHN</name>
<evidence type="ECO:0000313" key="3">
    <source>
        <dbReference type="Proteomes" id="UP000603317"/>
    </source>
</evidence>
<evidence type="ECO:0000313" key="2">
    <source>
        <dbReference type="EMBL" id="GGA12721.1"/>
    </source>
</evidence>